<dbReference type="RGD" id="1597396">
    <property type="gene designation" value="Khdc1"/>
</dbReference>
<proteinExistence type="inferred from homology"/>
<dbReference type="Ensembl" id="ENSRNOT00000051403.4">
    <property type="protein sequence ID" value="ENSRNOP00000039784.4"/>
    <property type="gene ID" value="ENSRNOG00000028595.6"/>
</dbReference>
<dbReference type="eggNOG" id="ENOG502TCCK">
    <property type="taxonomic scope" value="Eukaryota"/>
</dbReference>
<dbReference type="FunCoup" id="D3Z9G4">
    <property type="interactions" value="1"/>
</dbReference>
<dbReference type="Proteomes" id="UP000002494">
    <property type="component" value="Chromosome 9"/>
</dbReference>
<dbReference type="Bgee" id="ENSRNOG00000028595">
    <property type="expression patterns" value="Expressed in ovary and 1 other cell type or tissue"/>
</dbReference>
<evidence type="ECO:0000313" key="6">
    <source>
        <dbReference type="RGD" id="1597396"/>
    </source>
</evidence>
<reference evidence="4" key="3">
    <citation type="submission" date="2025-09" db="UniProtKB">
        <authorList>
            <consortium name="Ensembl"/>
        </authorList>
    </citation>
    <scope>IDENTIFICATION</scope>
    <source>
        <strain evidence="4">Brown Norway</strain>
    </source>
</reference>
<dbReference type="OMA" id="ENFHSPM"/>
<feature type="domain" description="KH-like RNA-binding" evidence="3">
    <location>
        <begin position="18"/>
        <end position="99"/>
    </location>
</feature>
<reference evidence="4" key="1">
    <citation type="submission" date="2024-01" db="EMBL/GenBank/DDBJ databases">
        <title>GRCr8: a new rat reference genome assembly contstructed from accurate long reads and long range scaffolding.</title>
        <authorList>
            <person name="Doris P.A."/>
            <person name="Kalbfleisch T."/>
            <person name="Li K."/>
            <person name="Howe K."/>
            <person name="Wood J."/>
        </authorList>
    </citation>
    <scope>NUCLEOTIDE SEQUENCE [LARGE SCALE GENOMIC DNA]</scope>
    <source>
        <strain evidence="4">Brown Norway</strain>
    </source>
</reference>
<name>D3Z9G4_RAT</name>
<evidence type="ECO:0000259" key="3">
    <source>
        <dbReference type="Pfam" id="PF16005"/>
    </source>
</evidence>
<evidence type="ECO:0000313" key="4">
    <source>
        <dbReference type="Ensembl" id="ENSRNOP00000039784.4"/>
    </source>
</evidence>
<dbReference type="InParanoid" id="D3Z9G4"/>
<dbReference type="CDD" id="cd12795">
    <property type="entry name" value="FILIA_N_like"/>
    <property type="match status" value="1"/>
</dbReference>
<dbReference type="VEuPathDB" id="HostDB:ENSRNOG00000028595"/>
<dbReference type="GO" id="GO:0003723">
    <property type="term" value="F:RNA binding"/>
    <property type="evidence" value="ECO:0000318"/>
    <property type="project" value="GO_Central"/>
</dbReference>
<dbReference type="AGR" id="RGD:1597396"/>
<sequence length="137" mass="15990">MSERRSLHETGMSDPHGKAWWNIPDYFHSPLMFYMEEDQEEYIFGPEDEYLRRMEVHSNTLIQLERGFTASGQTRVSVVGPIQARLWVMNMITKVGSQNTFDQTTGKIMLLRIRSQPLSEQDLKFDPESGSSLWFPD</sequence>
<evidence type="ECO:0000313" key="5">
    <source>
        <dbReference type="Proteomes" id="UP000002494"/>
    </source>
</evidence>
<dbReference type="PANTHER" id="PTHR31368:SF6">
    <property type="entry name" value="KH HOMOLOGY DOMAIN-CONTAINING PROTEIN 1"/>
    <property type="match status" value="1"/>
</dbReference>
<dbReference type="PaxDb" id="10116-ENSRNOP00000039784"/>
<dbReference type="Pfam" id="PF16005">
    <property type="entry name" value="MOEP19"/>
    <property type="match status" value="1"/>
</dbReference>
<reference evidence="4" key="2">
    <citation type="submission" date="2025-08" db="UniProtKB">
        <authorList>
            <consortium name="Ensembl"/>
        </authorList>
    </citation>
    <scope>IDENTIFICATION</scope>
    <source>
        <strain evidence="4">Brown Norway</strain>
    </source>
</reference>
<gene>
    <name evidence="4 6" type="primary">Khdc1</name>
</gene>
<dbReference type="GO" id="GO:0005737">
    <property type="term" value="C:cytoplasm"/>
    <property type="evidence" value="ECO:0000318"/>
    <property type="project" value="GO_Central"/>
</dbReference>
<keyword evidence="2" id="KW-0694">RNA-binding</keyword>
<comment type="similarity">
    <text evidence="1">Belongs to the KHDC1 family.</text>
</comment>
<dbReference type="AlphaFoldDB" id="D3Z9G4"/>
<dbReference type="Gene3D" id="3.30.1370.10">
    <property type="entry name" value="K Homology domain, type 1"/>
    <property type="match status" value="1"/>
</dbReference>
<organism evidence="4 5">
    <name type="scientific">Rattus norvegicus</name>
    <name type="common">Rat</name>
    <dbReference type="NCBI Taxonomy" id="10116"/>
    <lineage>
        <taxon>Eukaryota</taxon>
        <taxon>Metazoa</taxon>
        <taxon>Chordata</taxon>
        <taxon>Craniata</taxon>
        <taxon>Vertebrata</taxon>
        <taxon>Euteleostomi</taxon>
        <taxon>Mammalia</taxon>
        <taxon>Eutheria</taxon>
        <taxon>Euarchontoglires</taxon>
        <taxon>Glires</taxon>
        <taxon>Rodentia</taxon>
        <taxon>Myomorpha</taxon>
        <taxon>Muroidea</taxon>
        <taxon>Muridae</taxon>
        <taxon>Murinae</taxon>
        <taxon>Rattus</taxon>
    </lineage>
</organism>
<protein>
    <submittedName>
        <fullName evidence="4">KH domain containing 1</fullName>
    </submittedName>
</protein>
<dbReference type="UCSC" id="RGD:1597396">
    <property type="organism name" value="rat"/>
</dbReference>
<dbReference type="GeneTree" id="ENSGT00940000154353"/>
<dbReference type="InterPro" id="IPR036612">
    <property type="entry name" value="KH_dom_type_1_sf"/>
</dbReference>
<dbReference type="InterPro" id="IPR031952">
    <property type="entry name" value="MOEP19_KH-like"/>
</dbReference>
<dbReference type="PANTHER" id="PTHR31368">
    <property type="entry name" value="DEVELOPMENT PLURPOTENCY-ASSOCIATED PROTEIN 1/5 FAMILY MEMBER"/>
    <property type="match status" value="1"/>
</dbReference>
<evidence type="ECO:0000256" key="2">
    <source>
        <dbReference type="ARBA" id="ARBA00022884"/>
    </source>
</evidence>
<keyword evidence="5" id="KW-1185">Reference proteome</keyword>
<dbReference type="HOGENOM" id="CLU_102222_1_0_1"/>
<accession>D3Z9G4</accession>
<dbReference type="STRING" id="10116.ENSRNOP00000039784"/>
<evidence type="ECO:0000256" key="1">
    <source>
        <dbReference type="ARBA" id="ARBA00009081"/>
    </source>
</evidence>